<evidence type="ECO:0000313" key="2">
    <source>
        <dbReference type="EMBL" id="KAL3621260.1"/>
    </source>
</evidence>
<dbReference type="AlphaFoldDB" id="A0ABD3BUW0"/>
<keyword evidence="3" id="KW-1185">Reference proteome</keyword>
<feature type="transmembrane region" description="Helical" evidence="1">
    <location>
        <begin position="20"/>
        <end position="41"/>
    </location>
</feature>
<evidence type="ECO:0000256" key="1">
    <source>
        <dbReference type="SAM" id="Phobius"/>
    </source>
</evidence>
<dbReference type="EMBL" id="JAVIJP010000066">
    <property type="protein sequence ID" value="KAL3621260.1"/>
    <property type="molecule type" value="Genomic_DNA"/>
</dbReference>
<reference evidence="3" key="1">
    <citation type="journal article" date="2024" name="IScience">
        <title>Strigolactones Initiate the Formation of Haustorium-like Structures in Castilleja.</title>
        <authorList>
            <person name="Buerger M."/>
            <person name="Peterson D."/>
            <person name="Chory J."/>
        </authorList>
    </citation>
    <scope>NUCLEOTIDE SEQUENCE [LARGE SCALE GENOMIC DNA]</scope>
</reference>
<feature type="transmembrane region" description="Helical" evidence="1">
    <location>
        <begin position="61"/>
        <end position="85"/>
    </location>
</feature>
<keyword evidence="1" id="KW-1133">Transmembrane helix</keyword>
<evidence type="ECO:0000313" key="3">
    <source>
        <dbReference type="Proteomes" id="UP001632038"/>
    </source>
</evidence>
<organism evidence="2 3">
    <name type="scientific">Castilleja foliolosa</name>
    <dbReference type="NCBI Taxonomy" id="1961234"/>
    <lineage>
        <taxon>Eukaryota</taxon>
        <taxon>Viridiplantae</taxon>
        <taxon>Streptophyta</taxon>
        <taxon>Embryophyta</taxon>
        <taxon>Tracheophyta</taxon>
        <taxon>Spermatophyta</taxon>
        <taxon>Magnoliopsida</taxon>
        <taxon>eudicotyledons</taxon>
        <taxon>Gunneridae</taxon>
        <taxon>Pentapetalae</taxon>
        <taxon>asterids</taxon>
        <taxon>lamiids</taxon>
        <taxon>Lamiales</taxon>
        <taxon>Orobanchaceae</taxon>
        <taxon>Pedicularideae</taxon>
        <taxon>Castillejinae</taxon>
        <taxon>Castilleja</taxon>
    </lineage>
</organism>
<dbReference type="PANTHER" id="PTHR33640:SF8">
    <property type="entry name" value="TRANSMEMBRANE PROTEIN"/>
    <property type="match status" value="1"/>
</dbReference>
<dbReference type="Proteomes" id="UP001632038">
    <property type="component" value="Unassembled WGS sequence"/>
</dbReference>
<comment type="caution">
    <text evidence="2">The sequence shown here is derived from an EMBL/GenBank/DDBJ whole genome shotgun (WGS) entry which is preliminary data.</text>
</comment>
<dbReference type="PANTHER" id="PTHR33640">
    <property type="entry name" value="TRANSMEMBRANE PROTEIN"/>
    <property type="match status" value="1"/>
</dbReference>
<protein>
    <submittedName>
        <fullName evidence="2">Uncharacterized protein</fullName>
    </submittedName>
</protein>
<sequence>MMNKMDSFKFDHKLKVEKKANAKITTLFRFLELIVFIIIISRFSTQFSFSFNRLGEYFKGISITLISPGFVFLVGNLIVVVLFVISGQFPGQKFEKSVDFYDEYVEKCQNNNSQREFSEEVNKVCENGVVGHHYEVKKKKMVMMSRCKSENLGRVVEARGKDLRRSVSESCRKREDEMSGEEFRRTVEAFIARQQRFLREEEDEGFSAVVTV</sequence>
<name>A0ABD3BUW0_9LAMI</name>
<accession>A0ABD3BUW0</accession>
<proteinExistence type="predicted"/>
<keyword evidence="1" id="KW-0812">Transmembrane</keyword>
<gene>
    <name evidence="2" type="ORF">CASFOL_036172</name>
</gene>
<keyword evidence="1" id="KW-0472">Membrane</keyword>